<evidence type="ECO:0000256" key="9">
    <source>
        <dbReference type="SAM" id="Phobius"/>
    </source>
</evidence>
<dbReference type="Pfam" id="PF00001">
    <property type="entry name" value="7tm_1"/>
    <property type="match status" value="1"/>
</dbReference>
<evidence type="ECO:0000256" key="5">
    <source>
        <dbReference type="ARBA" id="ARBA00023040"/>
    </source>
</evidence>
<dbReference type="PROSITE" id="PS50262">
    <property type="entry name" value="G_PROTEIN_RECEP_F1_2"/>
    <property type="match status" value="1"/>
</dbReference>
<dbReference type="InterPro" id="IPR017452">
    <property type="entry name" value="GPCR_Rhodpsn_7TM"/>
</dbReference>
<evidence type="ECO:0000256" key="3">
    <source>
        <dbReference type="ARBA" id="ARBA00022692"/>
    </source>
</evidence>
<feature type="domain" description="G-protein coupled receptors family 1 profile" evidence="10">
    <location>
        <begin position="46"/>
        <end position="106"/>
    </location>
</feature>
<keyword evidence="3 9" id="KW-0812">Transmembrane</keyword>
<keyword evidence="6 9" id="KW-0472">Membrane</keyword>
<keyword evidence="2" id="KW-1003">Cell membrane</keyword>
<dbReference type="InterPro" id="IPR000276">
    <property type="entry name" value="GPCR_Rhodpsn"/>
</dbReference>
<keyword evidence="8" id="KW-0807">Transducer</keyword>
<dbReference type="SUPFAM" id="SSF81321">
    <property type="entry name" value="Family A G protein-coupled receptor-like"/>
    <property type="match status" value="1"/>
</dbReference>
<evidence type="ECO:0000256" key="4">
    <source>
        <dbReference type="ARBA" id="ARBA00022989"/>
    </source>
</evidence>
<comment type="subcellular location">
    <subcellularLocation>
        <location evidence="1">Cell membrane</location>
        <topology evidence="1">Multi-pass membrane protein</topology>
    </subcellularLocation>
</comment>
<dbReference type="Gene3D" id="1.20.1070.10">
    <property type="entry name" value="Rhodopsin 7-helix transmembrane proteins"/>
    <property type="match status" value="1"/>
</dbReference>
<accession>A0A671T693</accession>
<evidence type="ECO:0000313" key="11">
    <source>
        <dbReference type="Ensembl" id="ENSSANP00000105095.1"/>
    </source>
</evidence>
<dbReference type="AlphaFoldDB" id="A0A671T693"/>
<dbReference type="GO" id="GO:0004930">
    <property type="term" value="F:G protein-coupled receptor activity"/>
    <property type="evidence" value="ECO:0007669"/>
    <property type="project" value="UniProtKB-KW"/>
</dbReference>
<evidence type="ECO:0000256" key="6">
    <source>
        <dbReference type="ARBA" id="ARBA00023136"/>
    </source>
</evidence>
<evidence type="ECO:0000256" key="1">
    <source>
        <dbReference type="ARBA" id="ARBA00004651"/>
    </source>
</evidence>
<feature type="transmembrane region" description="Helical" evidence="9">
    <location>
        <begin position="34"/>
        <end position="56"/>
    </location>
</feature>
<sequence length="106" mass="12381">PVSALLSPARSRHYNHTGKLDQNRYRDGLKPESIACLFICFLIVVENSVILMAIWKNKKFHMPMYYLLGNLTLSDLLAGFTYMLNIVLSADLYRWSWGRWRVSEKL</sequence>
<reference evidence="11" key="1">
    <citation type="submission" date="2025-08" db="UniProtKB">
        <authorList>
            <consortium name="Ensembl"/>
        </authorList>
    </citation>
    <scope>IDENTIFICATION</scope>
</reference>
<proteinExistence type="predicted"/>
<keyword evidence="4 9" id="KW-1133">Transmembrane helix</keyword>
<organism evidence="11 12">
    <name type="scientific">Sinocyclocheilus anshuiensis</name>
    <dbReference type="NCBI Taxonomy" id="1608454"/>
    <lineage>
        <taxon>Eukaryota</taxon>
        <taxon>Metazoa</taxon>
        <taxon>Chordata</taxon>
        <taxon>Craniata</taxon>
        <taxon>Vertebrata</taxon>
        <taxon>Euteleostomi</taxon>
        <taxon>Actinopterygii</taxon>
        <taxon>Neopterygii</taxon>
        <taxon>Teleostei</taxon>
        <taxon>Ostariophysi</taxon>
        <taxon>Cypriniformes</taxon>
        <taxon>Cyprinidae</taxon>
        <taxon>Cyprininae</taxon>
        <taxon>Sinocyclocheilus</taxon>
    </lineage>
</organism>
<evidence type="ECO:0000256" key="2">
    <source>
        <dbReference type="ARBA" id="ARBA00022475"/>
    </source>
</evidence>
<evidence type="ECO:0000259" key="10">
    <source>
        <dbReference type="PROSITE" id="PS50262"/>
    </source>
</evidence>
<dbReference type="Ensembl" id="ENSSANT00000111531.1">
    <property type="protein sequence ID" value="ENSSANP00000105095.1"/>
    <property type="gene ID" value="ENSSANG00000051443.1"/>
</dbReference>
<keyword evidence="5" id="KW-0297">G-protein coupled receptor</keyword>
<evidence type="ECO:0000313" key="12">
    <source>
        <dbReference type="Proteomes" id="UP000472260"/>
    </source>
</evidence>
<feature type="transmembrane region" description="Helical" evidence="9">
    <location>
        <begin position="76"/>
        <end position="95"/>
    </location>
</feature>
<evidence type="ECO:0000256" key="7">
    <source>
        <dbReference type="ARBA" id="ARBA00023170"/>
    </source>
</evidence>
<evidence type="ECO:0000256" key="8">
    <source>
        <dbReference type="ARBA" id="ARBA00023224"/>
    </source>
</evidence>
<reference evidence="11" key="2">
    <citation type="submission" date="2025-09" db="UniProtKB">
        <authorList>
            <consortium name="Ensembl"/>
        </authorList>
    </citation>
    <scope>IDENTIFICATION</scope>
</reference>
<keyword evidence="7" id="KW-0675">Receptor</keyword>
<dbReference type="GO" id="GO:0005886">
    <property type="term" value="C:plasma membrane"/>
    <property type="evidence" value="ECO:0007669"/>
    <property type="project" value="UniProtKB-SubCell"/>
</dbReference>
<protein>
    <recommendedName>
        <fullName evidence="10">G-protein coupled receptors family 1 profile domain-containing protein</fullName>
    </recommendedName>
</protein>
<dbReference type="PANTHER" id="PTHR22750">
    <property type="entry name" value="G-PROTEIN COUPLED RECEPTOR"/>
    <property type="match status" value="1"/>
</dbReference>
<dbReference type="Proteomes" id="UP000472260">
    <property type="component" value="Unassembled WGS sequence"/>
</dbReference>
<name>A0A671T693_9TELE</name>
<keyword evidence="12" id="KW-1185">Reference proteome</keyword>